<dbReference type="PANTHER" id="PTHR45698:SF1">
    <property type="entry name" value="TRACE AMINE-ASSOCIATED RECEPTOR 13C-LIKE"/>
    <property type="match status" value="1"/>
</dbReference>
<evidence type="ECO:0000256" key="3">
    <source>
        <dbReference type="ARBA" id="ARBA00022989"/>
    </source>
</evidence>
<feature type="transmembrane region" description="Helical" evidence="5">
    <location>
        <begin position="292"/>
        <end position="316"/>
    </location>
</feature>
<keyword evidence="3 5" id="KW-1133">Transmembrane helix</keyword>
<sequence>MFSNRTGIVYESISTVPVVPPLRAILSALLSSGVVVNLYTAFALQRTKINSLLTKLLLYQQNLLDSLFAILTISLIFTNNYRPKSNSIPVDWVTCYVFQSGVLSRIVRIATICNSVCQSADRFWAIIYPKTYRVYKRRYIVLCSLIIPIYSILTSITRMVKVTLINGSCMKKDVQINKYTSWVLESMLRYVIPIFVLSLLNVLVIRKLYEQKAVILKQTHSQSGTQDCSHVICEQGGNGSISGPLNSVQKNIFLNTFFLAVGLTLVEIASSVLAVMSMFNMVEHSVSSLSRVYYLVAVVLLSGLNRCVEILTIPMLRNTVLIHWRMCISFCRKN</sequence>
<dbReference type="Gene3D" id="1.20.1070.10">
    <property type="entry name" value="Rhodopsin 7-helix transmembrane proteins"/>
    <property type="match status" value="1"/>
</dbReference>
<evidence type="ECO:0000256" key="1">
    <source>
        <dbReference type="ARBA" id="ARBA00004370"/>
    </source>
</evidence>
<protein>
    <recommendedName>
        <fullName evidence="6">G-protein coupled receptors family 1 profile domain-containing protein</fullName>
    </recommendedName>
</protein>
<keyword evidence="4 5" id="KW-0472">Membrane</keyword>
<comment type="caution">
    <text evidence="7">The sequence shown here is derived from an EMBL/GenBank/DDBJ whole genome shotgun (WGS) entry which is preliminary data.</text>
</comment>
<keyword evidence="2 5" id="KW-0812">Transmembrane</keyword>
<name>A0A8E0S1V9_9TREM</name>
<feature type="transmembrane region" description="Helical" evidence="5">
    <location>
        <begin position="257"/>
        <end position="280"/>
    </location>
</feature>
<proteinExistence type="predicted"/>
<evidence type="ECO:0000259" key="6">
    <source>
        <dbReference type="PROSITE" id="PS50262"/>
    </source>
</evidence>
<feature type="domain" description="G-protein coupled receptors family 1 profile" evidence="6">
    <location>
        <begin position="36"/>
        <end position="313"/>
    </location>
</feature>
<feature type="transmembrane region" description="Helical" evidence="5">
    <location>
        <begin position="187"/>
        <end position="205"/>
    </location>
</feature>
<dbReference type="PROSITE" id="PS50262">
    <property type="entry name" value="G_PROTEIN_RECEP_F1_2"/>
    <property type="match status" value="1"/>
</dbReference>
<evidence type="ECO:0000313" key="7">
    <source>
        <dbReference type="EMBL" id="KAA0193969.1"/>
    </source>
</evidence>
<organism evidence="7 8">
    <name type="scientific">Fasciolopsis buskii</name>
    <dbReference type="NCBI Taxonomy" id="27845"/>
    <lineage>
        <taxon>Eukaryota</taxon>
        <taxon>Metazoa</taxon>
        <taxon>Spiralia</taxon>
        <taxon>Lophotrochozoa</taxon>
        <taxon>Platyhelminthes</taxon>
        <taxon>Trematoda</taxon>
        <taxon>Digenea</taxon>
        <taxon>Plagiorchiida</taxon>
        <taxon>Echinostomata</taxon>
        <taxon>Echinostomatoidea</taxon>
        <taxon>Fasciolidae</taxon>
        <taxon>Fasciolopsis</taxon>
    </lineage>
</organism>
<reference evidence="7" key="1">
    <citation type="submission" date="2019-05" db="EMBL/GenBank/DDBJ databases">
        <title>Annotation for the trematode Fasciolopsis buski.</title>
        <authorList>
            <person name="Choi Y.-J."/>
        </authorList>
    </citation>
    <scope>NUCLEOTIDE SEQUENCE</scope>
    <source>
        <strain evidence="7">HT</strain>
        <tissue evidence="7">Whole worm</tissue>
    </source>
</reference>
<dbReference type="GO" id="GO:0016020">
    <property type="term" value="C:membrane"/>
    <property type="evidence" value="ECO:0007669"/>
    <property type="project" value="UniProtKB-SubCell"/>
</dbReference>
<feature type="transmembrane region" description="Helical" evidence="5">
    <location>
        <begin position="24"/>
        <end position="44"/>
    </location>
</feature>
<dbReference type="InterPro" id="IPR017452">
    <property type="entry name" value="GPCR_Rhodpsn_7TM"/>
</dbReference>
<feature type="transmembrane region" description="Helical" evidence="5">
    <location>
        <begin position="56"/>
        <end position="77"/>
    </location>
</feature>
<comment type="subcellular location">
    <subcellularLocation>
        <location evidence="1">Membrane</location>
    </subcellularLocation>
</comment>
<feature type="transmembrane region" description="Helical" evidence="5">
    <location>
        <begin position="138"/>
        <end position="156"/>
    </location>
</feature>
<dbReference type="PANTHER" id="PTHR45698">
    <property type="entry name" value="TRACE AMINE-ASSOCIATED RECEPTOR 19N-RELATED"/>
    <property type="match status" value="1"/>
</dbReference>
<dbReference type="SUPFAM" id="SSF81321">
    <property type="entry name" value="Family A G protein-coupled receptor-like"/>
    <property type="match status" value="1"/>
</dbReference>
<evidence type="ECO:0000256" key="2">
    <source>
        <dbReference type="ARBA" id="ARBA00022692"/>
    </source>
</evidence>
<dbReference type="AlphaFoldDB" id="A0A8E0S1V9"/>
<evidence type="ECO:0000256" key="4">
    <source>
        <dbReference type="ARBA" id="ARBA00023136"/>
    </source>
</evidence>
<dbReference type="Proteomes" id="UP000728185">
    <property type="component" value="Unassembled WGS sequence"/>
</dbReference>
<evidence type="ECO:0000313" key="8">
    <source>
        <dbReference type="Proteomes" id="UP000728185"/>
    </source>
</evidence>
<gene>
    <name evidence="7" type="ORF">FBUS_07852</name>
</gene>
<dbReference type="EMBL" id="LUCM01004683">
    <property type="protein sequence ID" value="KAA0193969.1"/>
    <property type="molecule type" value="Genomic_DNA"/>
</dbReference>
<accession>A0A8E0S1V9</accession>
<keyword evidence="8" id="KW-1185">Reference proteome</keyword>
<evidence type="ECO:0000256" key="5">
    <source>
        <dbReference type="SAM" id="Phobius"/>
    </source>
</evidence>